<dbReference type="InParanoid" id="A0A804JHC3"/>
<gene>
    <name evidence="2" type="ORF">GSMUA_163460.1</name>
</gene>
<evidence type="ECO:0000313" key="2">
    <source>
        <dbReference type="EMBL" id="CAG1846551.1"/>
    </source>
</evidence>
<protein>
    <submittedName>
        <fullName evidence="2">(wild Malaysian banana) hypothetical protein</fullName>
    </submittedName>
</protein>
<evidence type="ECO:0000313" key="4">
    <source>
        <dbReference type="Proteomes" id="UP000012960"/>
    </source>
</evidence>
<accession>A0A804JHC3</accession>
<sequence>MMKEKMKRSPDQSACVEDIRSSSSCVEQFHPMTDREVRSMTEEMVEGAYTIKATEEPVLAS</sequence>
<feature type="compositionally biased region" description="Basic and acidic residues" evidence="1">
    <location>
        <begin position="1"/>
        <end position="10"/>
    </location>
</feature>
<evidence type="ECO:0000256" key="1">
    <source>
        <dbReference type="SAM" id="MobiDB-lite"/>
    </source>
</evidence>
<dbReference type="EMBL" id="HG996471">
    <property type="protein sequence ID" value="CAG1846551.1"/>
    <property type="molecule type" value="Genomic_DNA"/>
</dbReference>
<organism evidence="3 4">
    <name type="scientific">Musa acuminata subsp. malaccensis</name>
    <name type="common">Wild banana</name>
    <name type="synonym">Musa malaccensis</name>
    <dbReference type="NCBI Taxonomy" id="214687"/>
    <lineage>
        <taxon>Eukaryota</taxon>
        <taxon>Viridiplantae</taxon>
        <taxon>Streptophyta</taxon>
        <taxon>Embryophyta</taxon>
        <taxon>Tracheophyta</taxon>
        <taxon>Spermatophyta</taxon>
        <taxon>Magnoliopsida</taxon>
        <taxon>Liliopsida</taxon>
        <taxon>Zingiberales</taxon>
        <taxon>Musaceae</taxon>
        <taxon>Musa</taxon>
    </lineage>
</organism>
<keyword evidence="4" id="KW-1185">Reference proteome</keyword>
<dbReference type="AlphaFoldDB" id="A0A804JHC3"/>
<name>A0A804JHC3_MUSAM</name>
<feature type="region of interest" description="Disordered" evidence="1">
    <location>
        <begin position="1"/>
        <end position="22"/>
    </location>
</feature>
<reference evidence="3" key="2">
    <citation type="submission" date="2021-05" db="UniProtKB">
        <authorList>
            <consortium name="EnsemblPlants"/>
        </authorList>
    </citation>
    <scope>IDENTIFICATION</scope>
    <source>
        <strain evidence="3">subsp. malaccensis</strain>
    </source>
</reference>
<reference evidence="2" key="1">
    <citation type="submission" date="2021-03" db="EMBL/GenBank/DDBJ databases">
        <authorList>
            <consortium name="Genoscope - CEA"/>
            <person name="William W."/>
        </authorList>
    </citation>
    <scope>NUCLEOTIDE SEQUENCE</scope>
    <source>
        <strain evidence="2">Doubled-haploid Pahang</strain>
    </source>
</reference>
<dbReference type="Proteomes" id="UP000012960">
    <property type="component" value="Unplaced"/>
</dbReference>
<evidence type="ECO:0000313" key="3">
    <source>
        <dbReference type="EnsemblPlants" id="Ma06_p17500.1"/>
    </source>
</evidence>
<dbReference type="EnsemblPlants" id="Ma06_t17500.1">
    <property type="protein sequence ID" value="Ma06_p17500.1"/>
    <property type="gene ID" value="Ma06_g17500"/>
</dbReference>
<proteinExistence type="predicted"/>
<dbReference type="Gramene" id="Ma06_t17500.1">
    <property type="protein sequence ID" value="Ma06_p17500.1"/>
    <property type="gene ID" value="Ma06_g17500"/>
</dbReference>